<dbReference type="Proteomes" id="UP000772618">
    <property type="component" value="Unassembled WGS sequence"/>
</dbReference>
<keyword evidence="3" id="KW-1185">Reference proteome</keyword>
<comment type="caution">
    <text evidence="2">The sequence shown here is derived from an EMBL/GenBank/DDBJ whole genome shotgun (WGS) entry which is preliminary data.</text>
</comment>
<evidence type="ECO:0000313" key="3">
    <source>
        <dbReference type="Proteomes" id="UP000772618"/>
    </source>
</evidence>
<dbReference type="EMBL" id="JAHESD010000045">
    <property type="protein sequence ID" value="MBT1705070.1"/>
    <property type="molecule type" value="Genomic_DNA"/>
</dbReference>
<gene>
    <name evidence="2" type="ORF">KK060_17385</name>
</gene>
<feature type="signal peptide" evidence="1">
    <location>
        <begin position="1"/>
        <end position="18"/>
    </location>
</feature>
<proteinExistence type="predicted"/>
<protein>
    <submittedName>
        <fullName evidence="2">Uncharacterized protein</fullName>
    </submittedName>
</protein>
<evidence type="ECO:0000313" key="2">
    <source>
        <dbReference type="EMBL" id="MBT1705070.1"/>
    </source>
</evidence>
<reference evidence="2 3" key="1">
    <citation type="submission" date="2021-05" db="EMBL/GenBank/DDBJ databases">
        <title>A Polyphasic approach of four new species of the genus Ohtaekwangia: Ohtaekwangia histidinii sp. nov., Ohtaekwangia cretensis sp. nov., Ohtaekwangia indiensis sp. nov., Ohtaekwangia reichenbachii sp. nov. from diverse environment.</title>
        <authorList>
            <person name="Octaviana S."/>
        </authorList>
    </citation>
    <scope>NUCLEOTIDE SEQUENCE [LARGE SCALE GENOMIC DNA]</scope>
    <source>
        <strain evidence="2 3">PWU20</strain>
    </source>
</reference>
<organism evidence="2 3">
    <name type="scientific">Chryseosolibacter indicus</name>
    <dbReference type="NCBI Taxonomy" id="2782351"/>
    <lineage>
        <taxon>Bacteria</taxon>
        <taxon>Pseudomonadati</taxon>
        <taxon>Bacteroidota</taxon>
        <taxon>Cytophagia</taxon>
        <taxon>Cytophagales</taxon>
        <taxon>Chryseotaleaceae</taxon>
        <taxon>Chryseosolibacter</taxon>
    </lineage>
</organism>
<evidence type="ECO:0000256" key="1">
    <source>
        <dbReference type="SAM" id="SignalP"/>
    </source>
</evidence>
<sequence>MKNLFAFIVVFVAASMLACQDGKDESGAVVHDLSFYKNIGTQIPVETGMRWLETYKKKNNTSGRTNTSGYAVSAELLSSSLNSVTGLAGVTFHHAIDDAGERHIIIAPLDESLTVWAPIPGRIYIDANTNAPISRFKAREWAKNYEEAHPGEIQFHFFGSNIFDDISTIPFFTTLNIEPAINDLDQSPQLLLIVYNGDLVLDNSRVSSETMAIYDASSPCPPCPPVSEYQ</sequence>
<dbReference type="RefSeq" id="WP_254155027.1">
    <property type="nucleotide sequence ID" value="NZ_JAHESD010000045.1"/>
</dbReference>
<dbReference type="PROSITE" id="PS51257">
    <property type="entry name" value="PROKAR_LIPOPROTEIN"/>
    <property type="match status" value="1"/>
</dbReference>
<keyword evidence="1" id="KW-0732">Signal</keyword>
<name>A0ABS5VUG2_9BACT</name>
<accession>A0ABS5VUG2</accession>
<feature type="chain" id="PRO_5045089326" evidence="1">
    <location>
        <begin position="19"/>
        <end position="230"/>
    </location>
</feature>